<dbReference type="InterPro" id="IPR032675">
    <property type="entry name" value="LRR_dom_sf"/>
</dbReference>
<evidence type="ECO:0000313" key="1">
    <source>
        <dbReference type="EMBL" id="TRM65544.1"/>
    </source>
</evidence>
<dbReference type="OrthoDB" id="3172239at2759"/>
<accession>A0A550CLB3</accession>
<proteinExistence type="predicted"/>
<evidence type="ECO:0000313" key="2">
    <source>
        <dbReference type="Proteomes" id="UP000320762"/>
    </source>
</evidence>
<dbReference type="Gene3D" id="3.80.10.10">
    <property type="entry name" value="Ribonuclease Inhibitor"/>
    <property type="match status" value="1"/>
</dbReference>
<gene>
    <name evidence="1" type="ORF">BD626DRAFT_489095</name>
</gene>
<dbReference type="Proteomes" id="UP000320762">
    <property type="component" value="Unassembled WGS sequence"/>
</dbReference>
<dbReference type="AlphaFoldDB" id="A0A550CLB3"/>
<dbReference type="EMBL" id="VDMD01000005">
    <property type="protein sequence ID" value="TRM65544.1"/>
    <property type="molecule type" value="Genomic_DNA"/>
</dbReference>
<keyword evidence="2" id="KW-1185">Reference proteome</keyword>
<organism evidence="1 2">
    <name type="scientific">Schizophyllum amplum</name>
    <dbReference type="NCBI Taxonomy" id="97359"/>
    <lineage>
        <taxon>Eukaryota</taxon>
        <taxon>Fungi</taxon>
        <taxon>Dikarya</taxon>
        <taxon>Basidiomycota</taxon>
        <taxon>Agaricomycotina</taxon>
        <taxon>Agaricomycetes</taxon>
        <taxon>Agaricomycetidae</taxon>
        <taxon>Agaricales</taxon>
        <taxon>Schizophyllaceae</taxon>
        <taxon>Schizophyllum</taxon>
    </lineage>
</organism>
<dbReference type="STRING" id="97359.A0A550CLB3"/>
<protein>
    <submittedName>
        <fullName evidence="1">Uncharacterized protein</fullName>
    </submittedName>
</protein>
<name>A0A550CLB3_9AGAR</name>
<sequence length="582" mass="65805">MNTLEDVTPFSEEKCIREARSVLDDEIEKHEEAIRALKRILCTVFVHISRQGQSDYSNGMSLEWTKVSHVCRYWRDCALDCPRLWSAPSFQPSQKWGLEMLHRSKMAPLSIRTDTSYMTPKAVDAVASALQQIHRISELHITAVPSTLQRLCTPLTTPAPLLESLVIHANPRSSYYVTDEGFPLADDFLAGETPRLRRLELIRTRINWKSDILSGLTSLKISKIPHANRPSLEQMMDILTKMPNLRLLWLEDFLQTSEPEAVCETPSGGGPSPASGSIGLSKLRSLHLHATTLQCATILDALKMPPTAALDLVIRGDSKTGRDFSALFPTFKRLGSDKQRIRSMIVDRYSVHSVTMRAHASASNTAAVPLLKLELSWQQYTPGIGAAVMHDVFRALPLRDLRAVQVRRIEYIDVEKWKGALGASPKLRSITVVGDDASARELISALATSRPQRTREVWIPSLRSLALEEFSFRSDYVVEEEFNDEDATLEELLDCLMWRQECRAPVTELRLMECKYIDEEAVARLEEVVVDVQWDELVQGYSEDEDYLDEDGGYSDYEYGYFGYPGDSDYDDDLYAAYLPAF</sequence>
<reference evidence="1 2" key="1">
    <citation type="journal article" date="2019" name="New Phytol.">
        <title>Comparative genomics reveals unique wood-decay strategies and fruiting body development in the Schizophyllaceae.</title>
        <authorList>
            <person name="Almasi E."/>
            <person name="Sahu N."/>
            <person name="Krizsan K."/>
            <person name="Balint B."/>
            <person name="Kovacs G.M."/>
            <person name="Kiss B."/>
            <person name="Cseklye J."/>
            <person name="Drula E."/>
            <person name="Henrissat B."/>
            <person name="Nagy I."/>
            <person name="Chovatia M."/>
            <person name="Adam C."/>
            <person name="LaButti K."/>
            <person name="Lipzen A."/>
            <person name="Riley R."/>
            <person name="Grigoriev I.V."/>
            <person name="Nagy L.G."/>
        </authorList>
    </citation>
    <scope>NUCLEOTIDE SEQUENCE [LARGE SCALE GENOMIC DNA]</scope>
    <source>
        <strain evidence="1 2">NL-1724</strain>
    </source>
</reference>
<dbReference type="SUPFAM" id="SSF52047">
    <property type="entry name" value="RNI-like"/>
    <property type="match status" value="1"/>
</dbReference>
<comment type="caution">
    <text evidence="1">The sequence shown here is derived from an EMBL/GenBank/DDBJ whole genome shotgun (WGS) entry which is preliminary data.</text>
</comment>